<dbReference type="EMBL" id="NMUH01002894">
    <property type="protein sequence ID" value="MQM02654.1"/>
    <property type="molecule type" value="Genomic_DNA"/>
</dbReference>
<protein>
    <submittedName>
        <fullName evidence="1">Uncharacterized protein</fullName>
    </submittedName>
</protein>
<evidence type="ECO:0000313" key="1">
    <source>
        <dbReference type="EMBL" id="MQM02654.1"/>
    </source>
</evidence>
<dbReference type="AlphaFoldDB" id="A0A843WEU8"/>
<name>A0A843WEU8_COLES</name>
<evidence type="ECO:0000313" key="2">
    <source>
        <dbReference type="Proteomes" id="UP000652761"/>
    </source>
</evidence>
<gene>
    <name evidence="1" type="ORF">Taro_035424</name>
</gene>
<accession>A0A843WEU8</accession>
<sequence>MLVNFLCGLMRSYNVLVGRDTVESALPRLRSLMVGVFTFALNLRARKLGCVVVFVSCGGEDAAASRRRCCMLLTEGEDKDVLPLVQKGVSPLHPRERRNPTCPELPKALHRGQLASLGLWEEYKGDPQ</sequence>
<proteinExistence type="predicted"/>
<dbReference type="Proteomes" id="UP000652761">
    <property type="component" value="Unassembled WGS sequence"/>
</dbReference>
<keyword evidence="2" id="KW-1185">Reference proteome</keyword>
<reference evidence="1" key="1">
    <citation type="submission" date="2017-07" db="EMBL/GenBank/DDBJ databases">
        <title>Taro Niue Genome Assembly and Annotation.</title>
        <authorList>
            <person name="Atibalentja N."/>
            <person name="Keating K."/>
            <person name="Fields C.J."/>
        </authorList>
    </citation>
    <scope>NUCLEOTIDE SEQUENCE</scope>
    <source>
        <strain evidence="1">Niue_2</strain>
        <tissue evidence="1">Leaf</tissue>
    </source>
</reference>
<organism evidence="1 2">
    <name type="scientific">Colocasia esculenta</name>
    <name type="common">Wild taro</name>
    <name type="synonym">Arum esculentum</name>
    <dbReference type="NCBI Taxonomy" id="4460"/>
    <lineage>
        <taxon>Eukaryota</taxon>
        <taxon>Viridiplantae</taxon>
        <taxon>Streptophyta</taxon>
        <taxon>Embryophyta</taxon>
        <taxon>Tracheophyta</taxon>
        <taxon>Spermatophyta</taxon>
        <taxon>Magnoliopsida</taxon>
        <taxon>Liliopsida</taxon>
        <taxon>Araceae</taxon>
        <taxon>Aroideae</taxon>
        <taxon>Colocasieae</taxon>
        <taxon>Colocasia</taxon>
    </lineage>
</organism>
<comment type="caution">
    <text evidence="1">The sequence shown here is derived from an EMBL/GenBank/DDBJ whole genome shotgun (WGS) entry which is preliminary data.</text>
</comment>